<dbReference type="GO" id="GO:0016853">
    <property type="term" value="F:isomerase activity"/>
    <property type="evidence" value="ECO:0007669"/>
    <property type="project" value="UniProtKB-KW"/>
</dbReference>
<feature type="domain" description="Nudix hydrolase" evidence="1">
    <location>
        <begin position="35"/>
        <end position="176"/>
    </location>
</feature>
<keyword evidence="2" id="KW-0413">Isomerase</keyword>
<dbReference type="SUPFAM" id="SSF55811">
    <property type="entry name" value="Nudix"/>
    <property type="match status" value="1"/>
</dbReference>
<dbReference type="PANTHER" id="PTHR10885:SF0">
    <property type="entry name" value="ISOPENTENYL-DIPHOSPHATE DELTA-ISOMERASE"/>
    <property type="match status" value="1"/>
</dbReference>
<name>A0A1G6KJU5_9BACL</name>
<evidence type="ECO:0000259" key="1">
    <source>
        <dbReference type="PROSITE" id="PS51462"/>
    </source>
</evidence>
<sequence>MPEDPEGPVEMLDIVDADLNIVGTADREQVHQEGFWHQTFHCWLFRREEGAIRLLFQLRHPHRIANPDRLDVTAAGHIVHGEEPRDGVRELEEELGLRVDPDELISLGVWAEEMDLNQGWIDREYRHVHLYECRQPLSTFHLQPEEVSGLFEADLEEVRHLLTGEQKTVDLSGWVLREDGSRQEETRRVTSQDFVPHSPGYYRMVFDALRRYE</sequence>
<dbReference type="Gene3D" id="3.90.79.10">
    <property type="entry name" value="Nucleoside Triphosphate Pyrophosphohydrolase"/>
    <property type="match status" value="1"/>
</dbReference>
<dbReference type="Proteomes" id="UP000199387">
    <property type="component" value="Unassembled WGS sequence"/>
</dbReference>
<dbReference type="InterPro" id="IPR000086">
    <property type="entry name" value="NUDIX_hydrolase_dom"/>
</dbReference>
<evidence type="ECO:0000313" key="3">
    <source>
        <dbReference type="Proteomes" id="UP000199387"/>
    </source>
</evidence>
<dbReference type="AlphaFoldDB" id="A0A1G6KJU5"/>
<protein>
    <submittedName>
        <fullName evidence="2">Isopentenyldiphosphate isomerase</fullName>
    </submittedName>
</protein>
<dbReference type="STRING" id="1236220.SAMN04488112_10624"/>
<dbReference type="PROSITE" id="PS51462">
    <property type="entry name" value="NUDIX"/>
    <property type="match status" value="1"/>
</dbReference>
<reference evidence="2 3" key="1">
    <citation type="submission" date="2016-10" db="EMBL/GenBank/DDBJ databases">
        <authorList>
            <person name="de Groot N.N."/>
        </authorList>
    </citation>
    <scope>NUCLEOTIDE SEQUENCE [LARGE SCALE GENOMIC DNA]</scope>
    <source>
        <strain evidence="2 3">DSM 45514</strain>
    </source>
</reference>
<organism evidence="2 3">
    <name type="scientific">Melghirimyces thermohalophilus</name>
    <dbReference type="NCBI Taxonomy" id="1236220"/>
    <lineage>
        <taxon>Bacteria</taxon>
        <taxon>Bacillati</taxon>
        <taxon>Bacillota</taxon>
        <taxon>Bacilli</taxon>
        <taxon>Bacillales</taxon>
        <taxon>Thermoactinomycetaceae</taxon>
        <taxon>Melghirimyces</taxon>
    </lineage>
</organism>
<keyword evidence="3" id="KW-1185">Reference proteome</keyword>
<gene>
    <name evidence="2" type="ORF">SAMN04488112_10624</name>
</gene>
<dbReference type="CDD" id="cd04692">
    <property type="entry name" value="NUDIX_Hydrolase"/>
    <property type="match status" value="1"/>
</dbReference>
<dbReference type="Pfam" id="PF00293">
    <property type="entry name" value="NUDIX"/>
    <property type="match status" value="1"/>
</dbReference>
<accession>A0A1G6KJU5</accession>
<evidence type="ECO:0000313" key="2">
    <source>
        <dbReference type="EMBL" id="SDC31310.1"/>
    </source>
</evidence>
<dbReference type="EMBL" id="FMZA01000006">
    <property type="protein sequence ID" value="SDC31310.1"/>
    <property type="molecule type" value="Genomic_DNA"/>
</dbReference>
<dbReference type="PANTHER" id="PTHR10885">
    <property type="entry name" value="ISOPENTENYL-DIPHOSPHATE DELTA-ISOMERASE"/>
    <property type="match status" value="1"/>
</dbReference>
<proteinExistence type="predicted"/>
<dbReference type="InterPro" id="IPR015797">
    <property type="entry name" value="NUDIX_hydrolase-like_dom_sf"/>
</dbReference>
<dbReference type="RefSeq" id="WP_176757842.1">
    <property type="nucleotide sequence ID" value="NZ_FMZA01000006.1"/>
</dbReference>